<evidence type="ECO:0000313" key="3">
    <source>
        <dbReference type="Proteomes" id="UP000664859"/>
    </source>
</evidence>
<name>A0A835YKG7_9STRA</name>
<feature type="region of interest" description="Disordered" evidence="1">
    <location>
        <begin position="34"/>
        <end position="88"/>
    </location>
</feature>
<comment type="caution">
    <text evidence="2">The sequence shown here is derived from an EMBL/GenBank/DDBJ whole genome shotgun (WGS) entry which is preliminary data.</text>
</comment>
<dbReference type="AlphaFoldDB" id="A0A835YKG7"/>
<organism evidence="2 3">
    <name type="scientific">Tribonema minus</name>
    <dbReference type="NCBI Taxonomy" id="303371"/>
    <lineage>
        <taxon>Eukaryota</taxon>
        <taxon>Sar</taxon>
        <taxon>Stramenopiles</taxon>
        <taxon>Ochrophyta</taxon>
        <taxon>PX clade</taxon>
        <taxon>Xanthophyceae</taxon>
        <taxon>Tribonematales</taxon>
        <taxon>Tribonemataceae</taxon>
        <taxon>Tribonema</taxon>
    </lineage>
</organism>
<dbReference type="Proteomes" id="UP000664859">
    <property type="component" value="Unassembled WGS sequence"/>
</dbReference>
<dbReference type="EMBL" id="JAFCMP010000540">
    <property type="protein sequence ID" value="KAG5176128.1"/>
    <property type="molecule type" value="Genomic_DNA"/>
</dbReference>
<evidence type="ECO:0000313" key="2">
    <source>
        <dbReference type="EMBL" id="KAG5176128.1"/>
    </source>
</evidence>
<sequence length="195" mass="19540">MKLLVLGLPFSRHGARTTTVIDSSSPPNAVAVMRARAQRRDEDLPAFEGTSVSTDPRTASCSPSSSSHSTTWLSGDGSASVPHDSAGTGNGHATVLNGGDVIAEQCSASCTNICEAVISSGGNTSVPRNLEGSNVDLAPAPSGDSGAGMVTQTCIGCDGVGDGITRVSISMASAVDITTSEADSSRSDEDSPAVL</sequence>
<keyword evidence="3" id="KW-1185">Reference proteome</keyword>
<reference evidence="2" key="1">
    <citation type="submission" date="2021-02" db="EMBL/GenBank/DDBJ databases">
        <title>First Annotated Genome of the Yellow-green Alga Tribonema minus.</title>
        <authorList>
            <person name="Mahan K.M."/>
        </authorList>
    </citation>
    <scope>NUCLEOTIDE SEQUENCE</scope>
    <source>
        <strain evidence="2">UTEX B ZZ1240</strain>
    </source>
</reference>
<evidence type="ECO:0000256" key="1">
    <source>
        <dbReference type="SAM" id="MobiDB-lite"/>
    </source>
</evidence>
<feature type="compositionally biased region" description="Low complexity" evidence="1">
    <location>
        <begin position="58"/>
        <end position="74"/>
    </location>
</feature>
<accession>A0A835YKG7</accession>
<proteinExistence type="predicted"/>
<gene>
    <name evidence="2" type="ORF">JKP88DRAFT_249684</name>
</gene>
<protein>
    <submittedName>
        <fullName evidence="2">Uncharacterized protein</fullName>
    </submittedName>
</protein>